<name>A0ABW8LKQ8_9ACTN</name>
<keyword evidence="2" id="KW-0378">Hydrolase</keyword>
<dbReference type="PANTHER" id="PTHR43798">
    <property type="entry name" value="MONOACYLGLYCEROL LIPASE"/>
    <property type="match status" value="1"/>
</dbReference>
<evidence type="ECO:0000313" key="2">
    <source>
        <dbReference type="EMBL" id="MFK4266472.1"/>
    </source>
</evidence>
<comment type="caution">
    <text evidence="2">The sequence shown here is derived from an EMBL/GenBank/DDBJ whole genome shotgun (WGS) entry which is preliminary data.</text>
</comment>
<evidence type="ECO:0000313" key="3">
    <source>
        <dbReference type="Proteomes" id="UP001620295"/>
    </source>
</evidence>
<reference evidence="2 3" key="1">
    <citation type="submission" date="2024-11" db="EMBL/GenBank/DDBJ databases">
        <title>The Natural Products Discovery Center: Release of the First 8490 Sequenced Strains for Exploring Actinobacteria Biosynthetic Diversity.</title>
        <authorList>
            <person name="Kalkreuter E."/>
            <person name="Kautsar S.A."/>
            <person name="Yang D."/>
            <person name="Bader C.D."/>
            <person name="Teijaro C.N."/>
            <person name="Fluegel L."/>
            <person name="Davis C.M."/>
            <person name="Simpson J.R."/>
            <person name="Lauterbach L."/>
            <person name="Steele A.D."/>
            <person name="Gui C."/>
            <person name="Meng S."/>
            <person name="Li G."/>
            <person name="Viehrig K."/>
            <person name="Ye F."/>
            <person name="Su P."/>
            <person name="Kiefer A.F."/>
            <person name="Nichols A."/>
            <person name="Cepeda A.J."/>
            <person name="Yan W."/>
            <person name="Fan B."/>
            <person name="Jiang Y."/>
            <person name="Adhikari A."/>
            <person name="Zheng C.-J."/>
            <person name="Schuster L."/>
            <person name="Cowan T.M."/>
            <person name="Smanski M.J."/>
            <person name="Chevrette M.G."/>
            <person name="De Carvalho L.P.S."/>
            <person name="Shen B."/>
        </authorList>
    </citation>
    <scope>NUCLEOTIDE SEQUENCE [LARGE SCALE GENOMIC DNA]</scope>
    <source>
        <strain evidence="2 3">NPDC020863</strain>
    </source>
</reference>
<dbReference type="Proteomes" id="UP001620295">
    <property type="component" value="Unassembled WGS sequence"/>
</dbReference>
<dbReference type="InterPro" id="IPR000073">
    <property type="entry name" value="AB_hydrolase_1"/>
</dbReference>
<dbReference type="GO" id="GO:0016787">
    <property type="term" value="F:hydrolase activity"/>
    <property type="evidence" value="ECO:0007669"/>
    <property type="project" value="UniProtKB-KW"/>
</dbReference>
<gene>
    <name evidence="2" type="ORF">ACI2L5_16235</name>
</gene>
<sequence length="274" mass="28777">MIPVGEFIFHGGDGCPLYATTVGRSDHAGPPLVLLHGGGPDHHSLLPLARLLADRVTVVLPDVRGYGRSVCSDPSRHTWARYTDDVIALLDHLEAPDAVLGGTGLGATVALRTALTHPDRVTATVLISLEDIEDDEAKAAETAFLDAFAARVLADGLEAAWAPILETMPPVIGSMVRDAFPRTDPASVAAAAHIGHDRAFRDIAELAAVQAPTLVVPGTDARHPTELAARAARIMPRGRLAPVGVSPDLRTAADLAEAVAPAVRQFLDSVPQVR</sequence>
<dbReference type="EMBL" id="JBJDQH010000005">
    <property type="protein sequence ID" value="MFK4266472.1"/>
    <property type="molecule type" value="Genomic_DNA"/>
</dbReference>
<evidence type="ECO:0000259" key="1">
    <source>
        <dbReference type="Pfam" id="PF12697"/>
    </source>
</evidence>
<dbReference type="PANTHER" id="PTHR43798:SF33">
    <property type="entry name" value="HYDROLASE, PUTATIVE (AFU_ORTHOLOGUE AFUA_2G14860)-RELATED"/>
    <property type="match status" value="1"/>
</dbReference>
<organism evidence="2 3">
    <name type="scientific">Streptomyces milbemycinicus</name>
    <dbReference type="NCBI Taxonomy" id="476552"/>
    <lineage>
        <taxon>Bacteria</taxon>
        <taxon>Bacillati</taxon>
        <taxon>Actinomycetota</taxon>
        <taxon>Actinomycetes</taxon>
        <taxon>Kitasatosporales</taxon>
        <taxon>Streptomycetaceae</taxon>
        <taxon>Streptomyces</taxon>
    </lineage>
</organism>
<dbReference type="Gene3D" id="3.40.50.1820">
    <property type="entry name" value="alpha/beta hydrolase"/>
    <property type="match status" value="1"/>
</dbReference>
<dbReference type="InterPro" id="IPR029058">
    <property type="entry name" value="AB_hydrolase_fold"/>
</dbReference>
<protein>
    <submittedName>
        <fullName evidence="2">Alpha/beta fold hydrolase</fullName>
    </submittedName>
</protein>
<dbReference type="SUPFAM" id="SSF53474">
    <property type="entry name" value="alpha/beta-Hydrolases"/>
    <property type="match status" value="1"/>
</dbReference>
<feature type="domain" description="AB hydrolase-1" evidence="1">
    <location>
        <begin position="32"/>
        <end position="241"/>
    </location>
</feature>
<accession>A0ABW8LKQ8</accession>
<dbReference type="InterPro" id="IPR050266">
    <property type="entry name" value="AB_hydrolase_sf"/>
</dbReference>
<dbReference type="PRINTS" id="PR00111">
    <property type="entry name" value="ABHYDROLASE"/>
</dbReference>
<keyword evidence="3" id="KW-1185">Reference proteome</keyword>
<dbReference type="Pfam" id="PF12697">
    <property type="entry name" value="Abhydrolase_6"/>
    <property type="match status" value="1"/>
</dbReference>
<dbReference type="RefSeq" id="WP_404746483.1">
    <property type="nucleotide sequence ID" value="NZ_JBJDQH010000005.1"/>
</dbReference>
<proteinExistence type="predicted"/>